<dbReference type="AlphaFoldDB" id="A0A9D1EV41"/>
<organism evidence="4 5">
    <name type="scientific">Candidatus Limivivens intestinipullorum</name>
    <dbReference type="NCBI Taxonomy" id="2840858"/>
    <lineage>
        <taxon>Bacteria</taxon>
        <taxon>Bacillati</taxon>
        <taxon>Bacillota</taxon>
        <taxon>Clostridia</taxon>
        <taxon>Lachnospirales</taxon>
        <taxon>Lachnospiraceae</taxon>
        <taxon>Lachnospiraceae incertae sedis</taxon>
        <taxon>Candidatus Limivivens</taxon>
    </lineage>
</organism>
<name>A0A9D1EV41_9FIRM</name>
<dbReference type="Pfam" id="PF14297">
    <property type="entry name" value="Lin1244_N"/>
    <property type="match status" value="1"/>
</dbReference>
<feature type="transmembrane region" description="Helical" evidence="2">
    <location>
        <begin position="31"/>
        <end position="53"/>
    </location>
</feature>
<reference evidence="4" key="2">
    <citation type="journal article" date="2021" name="PeerJ">
        <title>Extensive microbial diversity within the chicken gut microbiome revealed by metagenomics and culture.</title>
        <authorList>
            <person name="Gilroy R."/>
            <person name="Ravi A."/>
            <person name="Getino M."/>
            <person name="Pursley I."/>
            <person name="Horton D.L."/>
            <person name="Alikhan N.F."/>
            <person name="Baker D."/>
            <person name="Gharbi K."/>
            <person name="Hall N."/>
            <person name="Watson M."/>
            <person name="Adriaenssens E.M."/>
            <person name="Foster-Nyarko E."/>
            <person name="Jarju S."/>
            <person name="Secka A."/>
            <person name="Antonio M."/>
            <person name="Oren A."/>
            <person name="Chaudhuri R.R."/>
            <person name="La Ragione R."/>
            <person name="Hildebrand F."/>
            <person name="Pallen M.J."/>
        </authorList>
    </citation>
    <scope>NUCLEOTIDE SEQUENCE</scope>
    <source>
        <strain evidence="4">CHK190-19873</strain>
    </source>
</reference>
<evidence type="ECO:0000256" key="1">
    <source>
        <dbReference type="SAM" id="MobiDB-lite"/>
    </source>
</evidence>
<protein>
    <submittedName>
        <fullName evidence="4">DUF4373 domain-containing protein</fullName>
    </submittedName>
</protein>
<gene>
    <name evidence="4" type="ORF">IAB44_11890</name>
</gene>
<evidence type="ECO:0000313" key="5">
    <source>
        <dbReference type="Proteomes" id="UP000823935"/>
    </source>
</evidence>
<feature type="domain" description="Lin1244/Lin1753-like N-terminal" evidence="3">
    <location>
        <begin position="11"/>
        <end position="107"/>
    </location>
</feature>
<feature type="region of interest" description="Disordered" evidence="1">
    <location>
        <begin position="141"/>
        <end position="170"/>
    </location>
</feature>
<dbReference type="PANTHER" id="PTHR39196:SF1">
    <property type="entry name" value="PRIMOSOME, DNAD SUBUNIT"/>
    <property type="match status" value="1"/>
</dbReference>
<evidence type="ECO:0000259" key="3">
    <source>
        <dbReference type="Pfam" id="PF14297"/>
    </source>
</evidence>
<reference evidence="4" key="1">
    <citation type="submission" date="2020-10" db="EMBL/GenBank/DDBJ databases">
        <authorList>
            <person name="Gilroy R."/>
        </authorList>
    </citation>
    <scope>NUCLEOTIDE SEQUENCE</scope>
    <source>
        <strain evidence="4">CHK190-19873</strain>
    </source>
</reference>
<dbReference type="InterPro" id="IPR025400">
    <property type="entry name" value="Lin1244/Lin1753-like_N"/>
</dbReference>
<proteinExistence type="predicted"/>
<keyword evidence="2" id="KW-1133">Transmembrane helix</keyword>
<dbReference type="PANTHER" id="PTHR39196">
    <property type="entry name" value="PRIMOSOME, DNAD SUBUNIT"/>
    <property type="match status" value="1"/>
</dbReference>
<evidence type="ECO:0000256" key="2">
    <source>
        <dbReference type="SAM" id="Phobius"/>
    </source>
</evidence>
<accession>A0A9D1EV41</accession>
<dbReference type="Proteomes" id="UP000823935">
    <property type="component" value="Unassembled WGS sequence"/>
</dbReference>
<feature type="compositionally biased region" description="Polar residues" evidence="1">
    <location>
        <begin position="144"/>
        <end position="166"/>
    </location>
</feature>
<comment type="caution">
    <text evidence="4">The sequence shown here is derived from an EMBL/GenBank/DDBJ whole genome shotgun (WGS) entry which is preliminary data.</text>
</comment>
<dbReference type="EMBL" id="DVIQ01000073">
    <property type="protein sequence ID" value="HIS32226.1"/>
    <property type="molecule type" value="Genomic_DNA"/>
</dbReference>
<sequence>MGAPNKKGLDYFPKMVDFYDDDKIFDLMDEYGPLGVVVYEVILTIVYAQGYYLEISEDKLSRMVIRRIGNKWVRNQKAVVQVIHRCAELGLFDERLLGQGVITSEGIQRRYYEIAVKRMKRQLYSDKYWLLKKNEDGEPLLNAPKNQLSSEENGINSEETPLSSPGSPMKIKENKKRIYTPFPNPELEKLFQQFLTVQERSGRKIYPEQQQALRRQLENYGENDQERIYIVNRAIAGGWKNFWPAPRAIPRKNNFNNFHQREYDFDELEKQLLNS</sequence>
<keyword evidence="2" id="KW-0812">Transmembrane</keyword>
<evidence type="ECO:0000313" key="4">
    <source>
        <dbReference type="EMBL" id="HIS32226.1"/>
    </source>
</evidence>
<keyword evidence="2" id="KW-0472">Membrane</keyword>